<dbReference type="GO" id="GO:0005737">
    <property type="term" value="C:cytoplasm"/>
    <property type="evidence" value="ECO:0007669"/>
    <property type="project" value="TreeGrafter"/>
</dbReference>
<dbReference type="PANTHER" id="PTHR14614">
    <property type="entry name" value="HEPATOCELLULAR CARCINOMA-ASSOCIATED ANTIGEN"/>
    <property type="match status" value="1"/>
</dbReference>
<gene>
    <name evidence="1" type="ORF">BCR41DRAFT_392214</name>
</gene>
<organism evidence="1 2">
    <name type="scientific">Lobosporangium transversale</name>
    <dbReference type="NCBI Taxonomy" id="64571"/>
    <lineage>
        <taxon>Eukaryota</taxon>
        <taxon>Fungi</taxon>
        <taxon>Fungi incertae sedis</taxon>
        <taxon>Mucoromycota</taxon>
        <taxon>Mortierellomycotina</taxon>
        <taxon>Mortierellomycetes</taxon>
        <taxon>Mortierellales</taxon>
        <taxon>Mortierellaceae</taxon>
        <taxon>Lobosporangium</taxon>
    </lineage>
</organism>
<proteinExistence type="predicted"/>
<evidence type="ECO:0008006" key="3">
    <source>
        <dbReference type="Google" id="ProtNLM"/>
    </source>
</evidence>
<sequence length="383" mass="43166">MGKNKAAQSHSFTCALDLEENRIKRLERAQRHGKTTNSLCSSTSTTKSLEESDFLDKFEQSIGVFGDSPVANGEAGQIFDYGQGLLKLHLADVRGEALTLMSHYVWNSALVMAEYIEAGNELDIQGKRVIELGAGAALPGLLCVKRGARFVTLTDYPDPVIIKNLERNWYENLVKSAQEKEARKGINSTDEELVHMQRLLESTSSFCTSTTSAQSNEINEDWRLIEQNVRCAVREHKWGTGVEELLGCLQINEGSSANNNESDNDRKYDRILLADTLWMSEGHVALLNSCRALLSETNGKIFLCCGLHTGFTPVQRFMALATGENYGFKKRLIEIRRMPAWGETRTTEELRQESRMLKEQDLEQFSIEDRNRTVLVYELRVGK</sequence>
<evidence type="ECO:0000313" key="2">
    <source>
        <dbReference type="Proteomes" id="UP000193648"/>
    </source>
</evidence>
<accession>A0A1Y2H185</accession>
<dbReference type="SUPFAM" id="SSF53335">
    <property type="entry name" value="S-adenosyl-L-methionine-dependent methyltransferases"/>
    <property type="match status" value="1"/>
</dbReference>
<name>A0A1Y2H185_9FUNG</name>
<reference evidence="1 2" key="1">
    <citation type="submission" date="2016-07" db="EMBL/GenBank/DDBJ databases">
        <title>Pervasive Adenine N6-methylation of Active Genes in Fungi.</title>
        <authorList>
            <consortium name="DOE Joint Genome Institute"/>
            <person name="Mondo S.J."/>
            <person name="Dannebaum R.O."/>
            <person name="Kuo R.C."/>
            <person name="Labutti K."/>
            <person name="Haridas S."/>
            <person name="Kuo A."/>
            <person name="Salamov A."/>
            <person name="Ahrendt S.R."/>
            <person name="Lipzen A."/>
            <person name="Sullivan W."/>
            <person name="Andreopoulos W.B."/>
            <person name="Clum A."/>
            <person name="Lindquist E."/>
            <person name="Daum C."/>
            <person name="Ramamoorthy G.K."/>
            <person name="Gryganskyi A."/>
            <person name="Culley D."/>
            <person name="Magnuson J.K."/>
            <person name="James T.Y."/>
            <person name="O'Malley M.A."/>
            <person name="Stajich J.E."/>
            <person name="Spatafora J.W."/>
            <person name="Visel A."/>
            <person name="Grigoriev I.V."/>
        </authorList>
    </citation>
    <scope>NUCLEOTIDE SEQUENCE [LARGE SCALE GENOMIC DNA]</scope>
    <source>
        <strain evidence="1 2">NRRL 3116</strain>
    </source>
</reference>
<dbReference type="Gene3D" id="3.40.50.150">
    <property type="entry name" value="Vaccinia Virus protein VP39"/>
    <property type="match status" value="1"/>
</dbReference>
<dbReference type="AlphaFoldDB" id="A0A1Y2H185"/>
<dbReference type="OrthoDB" id="407325at2759"/>
<protein>
    <recommendedName>
        <fullName evidence="3">Methyltransferase-domain-containing protein</fullName>
    </recommendedName>
</protein>
<dbReference type="PANTHER" id="PTHR14614:SF104">
    <property type="entry name" value="N-METHYLTRANSFERASE, PUTATIVE (AFU_ORTHOLOGUE AFUA_1G17750)-RELATED"/>
    <property type="match status" value="1"/>
</dbReference>
<dbReference type="Pfam" id="PF10294">
    <property type="entry name" value="Methyltransf_16"/>
    <property type="match status" value="1"/>
</dbReference>
<dbReference type="RefSeq" id="XP_021885464.1">
    <property type="nucleotide sequence ID" value="XM_022028432.1"/>
</dbReference>
<dbReference type="InterPro" id="IPR019410">
    <property type="entry name" value="Methyltransf_16"/>
</dbReference>
<evidence type="ECO:0000313" key="1">
    <source>
        <dbReference type="EMBL" id="ORZ27761.1"/>
    </source>
</evidence>
<keyword evidence="2" id="KW-1185">Reference proteome</keyword>
<dbReference type="Proteomes" id="UP000193648">
    <property type="component" value="Unassembled WGS sequence"/>
</dbReference>
<comment type="caution">
    <text evidence="1">The sequence shown here is derived from an EMBL/GenBank/DDBJ whole genome shotgun (WGS) entry which is preliminary data.</text>
</comment>
<dbReference type="EMBL" id="MCFF01000003">
    <property type="protein sequence ID" value="ORZ27761.1"/>
    <property type="molecule type" value="Genomic_DNA"/>
</dbReference>
<dbReference type="InParanoid" id="A0A1Y2H185"/>
<dbReference type="InterPro" id="IPR029063">
    <property type="entry name" value="SAM-dependent_MTases_sf"/>
</dbReference>
<dbReference type="GeneID" id="33570275"/>